<dbReference type="RefSeq" id="WP_200803637.1">
    <property type="nucleotide sequence ID" value="NZ_FUYA01000004.1"/>
</dbReference>
<keyword evidence="2" id="KW-1185">Reference proteome</keyword>
<organism evidence="1 2">
    <name type="scientific">Desulfobaculum bizertense DSM 18034</name>
    <dbReference type="NCBI Taxonomy" id="1121442"/>
    <lineage>
        <taxon>Bacteria</taxon>
        <taxon>Pseudomonadati</taxon>
        <taxon>Thermodesulfobacteriota</taxon>
        <taxon>Desulfovibrionia</taxon>
        <taxon>Desulfovibrionales</taxon>
        <taxon>Desulfovibrionaceae</taxon>
        <taxon>Desulfobaculum</taxon>
    </lineage>
</organism>
<accession>A0A1T4W0X6</accession>
<dbReference type="AlphaFoldDB" id="A0A1T4W0X6"/>
<name>A0A1T4W0X6_9BACT</name>
<proteinExistence type="predicted"/>
<dbReference type="EMBL" id="FUYA01000004">
    <property type="protein sequence ID" value="SKA70900.1"/>
    <property type="molecule type" value="Genomic_DNA"/>
</dbReference>
<protein>
    <submittedName>
        <fullName evidence="1">Uncharacterized protein</fullName>
    </submittedName>
</protein>
<sequence length="55" mass="6289">MAKGSSGRIVIEVDPCLKKKIYAKLALEGKNLKQWFVEQAEGYVLEPHEKDKRSE</sequence>
<gene>
    <name evidence="1" type="ORF">SAMN02745702_01363</name>
</gene>
<reference evidence="1 2" key="1">
    <citation type="submission" date="2017-02" db="EMBL/GenBank/DDBJ databases">
        <authorList>
            <person name="Peterson S.W."/>
        </authorList>
    </citation>
    <scope>NUCLEOTIDE SEQUENCE [LARGE SCALE GENOMIC DNA]</scope>
    <source>
        <strain evidence="1 2">DSM 18034</strain>
    </source>
</reference>
<dbReference type="Proteomes" id="UP000189733">
    <property type="component" value="Unassembled WGS sequence"/>
</dbReference>
<evidence type="ECO:0000313" key="1">
    <source>
        <dbReference type="EMBL" id="SKA70900.1"/>
    </source>
</evidence>
<evidence type="ECO:0000313" key="2">
    <source>
        <dbReference type="Proteomes" id="UP000189733"/>
    </source>
</evidence>
<dbReference type="STRING" id="1121442.SAMN02745702_01363"/>